<keyword evidence="1" id="KW-0548">Nucleotidyltransferase</keyword>
<reference evidence="1 2" key="1">
    <citation type="journal article" date="2018" name="Mol. Plant">
        <title>The genome of Artemisia annua provides insight into the evolution of Asteraceae family and artemisinin biosynthesis.</title>
        <authorList>
            <person name="Shen Q."/>
            <person name="Zhang L."/>
            <person name="Liao Z."/>
            <person name="Wang S."/>
            <person name="Yan T."/>
            <person name="Shi P."/>
            <person name="Liu M."/>
            <person name="Fu X."/>
            <person name="Pan Q."/>
            <person name="Wang Y."/>
            <person name="Lv Z."/>
            <person name="Lu X."/>
            <person name="Zhang F."/>
            <person name="Jiang W."/>
            <person name="Ma Y."/>
            <person name="Chen M."/>
            <person name="Hao X."/>
            <person name="Li L."/>
            <person name="Tang Y."/>
            <person name="Lv G."/>
            <person name="Zhou Y."/>
            <person name="Sun X."/>
            <person name="Brodelius P.E."/>
            <person name="Rose J.K.C."/>
            <person name="Tang K."/>
        </authorList>
    </citation>
    <scope>NUCLEOTIDE SEQUENCE [LARGE SCALE GENOMIC DNA]</scope>
    <source>
        <strain evidence="2">cv. Huhao1</strain>
        <tissue evidence="1">Leaf</tissue>
    </source>
</reference>
<comment type="caution">
    <text evidence="1">The sequence shown here is derived from an EMBL/GenBank/DDBJ whole genome shotgun (WGS) entry which is preliminary data.</text>
</comment>
<accession>A0A2U1NPK4</accession>
<dbReference type="EMBL" id="PKPP01002410">
    <property type="protein sequence ID" value="PWA75447.1"/>
    <property type="molecule type" value="Genomic_DNA"/>
</dbReference>
<name>A0A2U1NPK4_ARTAN</name>
<evidence type="ECO:0000313" key="1">
    <source>
        <dbReference type="EMBL" id="PWA75447.1"/>
    </source>
</evidence>
<dbReference type="GO" id="GO:0003964">
    <property type="term" value="F:RNA-directed DNA polymerase activity"/>
    <property type="evidence" value="ECO:0007669"/>
    <property type="project" value="UniProtKB-KW"/>
</dbReference>
<sequence>MLAKWWWRFLQEENALWRKVIVSIHGPHGGLATGSISSYKSAPWYQIMKLKDDLLSYGISLPSLFKRKIGNGLNTKFWLDSWIGGPPLCNVFPRLYLLDKNSECLVCERAPLNVPASANIDAPDSLRVFTLGPRATSPTAIELSDNSTLPMPRGVSFAWEWFRPLHTTSELQEYQDLKSGASLKKIVVSVVQERRFQLKTGGYLEQNR</sequence>
<dbReference type="AlphaFoldDB" id="A0A2U1NPK4"/>
<evidence type="ECO:0000313" key="2">
    <source>
        <dbReference type="Proteomes" id="UP000245207"/>
    </source>
</evidence>
<keyword evidence="1" id="KW-0695">RNA-directed DNA polymerase</keyword>
<protein>
    <submittedName>
        <fullName evidence="1">RNA-directed DNA polymerase, eukaryota, Reverse transcriptase zinc-binding domain protein</fullName>
    </submittedName>
</protein>
<dbReference type="Proteomes" id="UP000245207">
    <property type="component" value="Unassembled WGS sequence"/>
</dbReference>
<dbReference type="PANTHER" id="PTHR36617:SF5">
    <property type="entry name" value="OS05G0421675 PROTEIN"/>
    <property type="match status" value="1"/>
</dbReference>
<dbReference type="PANTHER" id="PTHR36617">
    <property type="entry name" value="PROTEIN, PUTATIVE-RELATED"/>
    <property type="match status" value="1"/>
</dbReference>
<keyword evidence="2" id="KW-1185">Reference proteome</keyword>
<organism evidence="1 2">
    <name type="scientific">Artemisia annua</name>
    <name type="common">Sweet wormwood</name>
    <dbReference type="NCBI Taxonomy" id="35608"/>
    <lineage>
        <taxon>Eukaryota</taxon>
        <taxon>Viridiplantae</taxon>
        <taxon>Streptophyta</taxon>
        <taxon>Embryophyta</taxon>
        <taxon>Tracheophyta</taxon>
        <taxon>Spermatophyta</taxon>
        <taxon>Magnoliopsida</taxon>
        <taxon>eudicotyledons</taxon>
        <taxon>Gunneridae</taxon>
        <taxon>Pentapetalae</taxon>
        <taxon>asterids</taxon>
        <taxon>campanulids</taxon>
        <taxon>Asterales</taxon>
        <taxon>Asteraceae</taxon>
        <taxon>Asteroideae</taxon>
        <taxon>Anthemideae</taxon>
        <taxon>Artemisiinae</taxon>
        <taxon>Artemisia</taxon>
    </lineage>
</organism>
<keyword evidence="1" id="KW-0808">Transferase</keyword>
<gene>
    <name evidence="1" type="ORF">CTI12_AA242420</name>
</gene>
<proteinExistence type="predicted"/>